<evidence type="ECO:0000256" key="7">
    <source>
        <dbReference type="SAM" id="Phobius"/>
    </source>
</evidence>
<dbReference type="OrthoDB" id="9813689at2"/>
<keyword evidence="4 7" id="KW-1133">Transmembrane helix</keyword>
<feature type="transmembrane region" description="Helical" evidence="7">
    <location>
        <begin position="108"/>
        <end position="127"/>
    </location>
</feature>
<comment type="subcellular location">
    <subcellularLocation>
        <location evidence="1">Endomembrane system</location>
        <topology evidence="1">Multi-pass membrane protein</topology>
    </subcellularLocation>
</comment>
<evidence type="ECO:0000313" key="9">
    <source>
        <dbReference type="Proteomes" id="UP000027142"/>
    </source>
</evidence>
<evidence type="ECO:0000256" key="1">
    <source>
        <dbReference type="ARBA" id="ARBA00004127"/>
    </source>
</evidence>
<keyword evidence="6" id="KW-0862">Zinc</keyword>
<feature type="transmembrane region" description="Helical" evidence="7">
    <location>
        <begin position="43"/>
        <end position="63"/>
    </location>
</feature>
<organism evidence="8 9">
    <name type="scientific">Shouchella lehensis G1</name>
    <dbReference type="NCBI Taxonomy" id="1246626"/>
    <lineage>
        <taxon>Bacteria</taxon>
        <taxon>Bacillati</taxon>
        <taxon>Bacillota</taxon>
        <taxon>Bacilli</taxon>
        <taxon>Bacillales</taxon>
        <taxon>Bacillaceae</taxon>
        <taxon>Shouchella</taxon>
    </lineage>
</organism>
<name>A0A060M4W0_9BACI</name>
<dbReference type="EMBL" id="CP003923">
    <property type="protein sequence ID" value="AIC95094.1"/>
    <property type="molecule type" value="Genomic_DNA"/>
</dbReference>
<dbReference type="GO" id="GO:0140911">
    <property type="term" value="F:pore-forming activity"/>
    <property type="evidence" value="ECO:0007669"/>
    <property type="project" value="InterPro"/>
</dbReference>
<gene>
    <name evidence="8" type="ORF">BleG1_2527</name>
</gene>
<dbReference type="STRING" id="1246626.BleG1_2527"/>
<dbReference type="AlphaFoldDB" id="A0A060M4W0"/>
<evidence type="ECO:0000256" key="6">
    <source>
        <dbReference type="PIRSR" id="PIRSR604254-1"/>
    </source>
</evidence>
<feature type="binding site" evidence="6">
    <location>
        <position position="189"/>
    </location>
    <ligand>
        <name>Zn(2+)</name>
        <dbReference type="ChEBI" id="CHEBI:29105"/>
    </ligand>
</feature>
<dbReference type="InterPro" id="IPR005744">
    <property type="entry name" value="Hy-lIII"/>
</dbReference>
<protein>
    <submittedName>
        <fullName evidence="8">Hemolysin</fullName>
    </submittedName>
</protein>
<reference evidence="8 9" key="1">
    <citation type="journal article" date="2014" name="Gene">
        <title>A comparative genomic analysis of the alkalitolerant soil bacterium Bacillus lehensis G1.</title>
        <authorList>
            <person name="Noor Y.M."/>
            <person name="Samsulrizal N.H."/>
            <person name="Jema'on N.A."/>
            <person name="Low K.O."/>
            <person name="Ramli A.N."/>
            <person name="Alias N.I."/>
            <person name="Damis S.I."/>
            <person name="Fuzi S.F."/>
            <person name="Isa M.N."/>
            <person name="Murad A.M."/>
            <person name="Raih M.F."/>
            <person name="Bakar F.D."/>
            <person name="Najimudin N."/>
            <person name="Mahadi N.M."/>
            <person name="Illias R.M."/>
        </authorList>
    </citation>
    <scope>NUCLEOTIDE SEQUENCE [LARGE SCALE GENOMIC DNA]</scope>
    <source>
        <strain evidence="8 9">G1</strain>
    </source>
</reference>
<dbReference type="Pfam" id="PF03006">
    <property type="entry name" value="HlyIII"/>
    <property type="match status" value="1"/>
</dbReference>
<dbReference type="GO" id="GO:0046872">
    <property type="term" value="F:metal ion binding"/>
    <property type="evidence" value="ECO:0007669"/>
    <property type="project" value="UniProtKB-KW"/>
</dbReference>
<dbReference type="PANTHER" id="PTHR20855:SF129">
    <property type="entry name" value="HEMOLYSIN-3 HOMOLOG"/>
    <property type="match status" value="1"/>
</dbReference>
<feature type="transmembrane region" description="Helical" evidence="7">
    <location>
        <begin position="139"/>
        <end position="156"/>
    </location>
</feature>
<dbReference type="InterPro" id="IPR004254">
    <property type="entry name" value="AdipoR/HlyIII-related"/>
</dbReference>
<dbReference type="RefSeq" id="WP_038481430.1">
    <property type="nucleotide sequence ID" value="NZ_CP003923.1"/>
</dbReference>
<evidence type="ECO:0000313" key="8">
    <source>
        <dbReference type="EMBL" id="AIC95094.1"/>
    </source>
</evidence>
<dbReference type="eggNOG" id="COG1272">
    <property type="taxonomic scope" value="Bacteria"/>
</dbReference>
<feature type="binding site" evidence="6">
    <location>
        <position position="67"/>
    </location>
    <ligand>
        <name>Zn(2+)</name>
        <dbReference type="ChEBI" id="CHEBI:29105"/>
    </ligand>
</feature>
<comment type="similarity">
    <text evidence="2">Belongs to the UPF0073 (Hly-III) family.</text>
</comment>
<feature type="transmembrane region" description="Helical" evidence="7">
    <location>
        <begin position="84"/>
        <end position="102"/>
    </location>
</feature>
<feature type="transmembrane region" description="Helical" evidence="7">
    <location>
        <begin position="162"/>
        <end position="182"/>
    </location>
</feature>
<evidence type="ECO:0000256" key="5">
    <source>
        <dbReference type="ARBA" id="ARBA00023136"/>
    </source>
</evidence>
<dbReference type="PATRIC" id="fig|1246626.3.peg.2519"/>
<dbReference type="GO" id="GO:0016020">
    <property type="term" value="C:membrane"/>
    <property type="evidence" value="ECO:0007669"/>
    <property type="project" value="InterPro"/>
</dbReference>
<dbReference type="NCBIfam" id="TIGR01065">
    <property type="entry name" value="hlyIII"/>
    <property type="match status" value="1"/>
</dbReference>
<keyword evidence="6" id="KW-0479">Metal-binding</keyword>
<dbReference type="KEGG" id="ble:BleG1_2527"/>
<evidence type="ECO:0000256" key="3">
    <source>
        <dbReference type="ARBA" id="ARBA00022692"/>
    </source>
</evidence>
<evidence type="ECO:0000256" key="4">
    <source>
        <dbReference type="ARBA" id="ARBA00022989"/>
    </source>
</evidence>
<feature type="binding site" evidence="6">
    <location>
        <position position="193"/>
    </location>
    <ligand>
        <name>Zn(2+)</name>
        <dbReference type="ChEBI" id="CHEBI:29105"/>
    </ligand>
</feature>
<proteinExistence type="inferred from homology"/>
<keyword evidence="9" id="KW-1185">Reference proteome</keyword>
<sequence length="217" mass="24089">MAETHIFTKREEIANAITHGVGTLLSIAALTLLIVYSSLYGNAWHVVTFTIYGASMLLLYSSSTMVHSFPPGKAKDVFEIMDHAAIYVFIAGTYTPIALILVGGGLGWTLFGIAWGFAIGGVIFKIFFVKKFLFISTMIYLLMGWLALLAIGPIFHSLSTTGIWYLLIGGIFYSVGTVFYMWRGFPYHHAVWHLFVIAGSVFHFFLILHHVLPVGLE</sequence>
<feature type="transmembrane region" description="Helical" evidence="7">
    <location>
        <begin position="12"/>
        <end position="37"/>
    </location>
</feature>
<dbReference type="GO" id="GO:0012505">
    <property type="term" value="C:endomembrane system"/>
    <property type="evidence" value="ECO:0007669"/>
    <property type="project" value="UniProtKB-SubCell"/>
</dbReference>
<dbReference type="HOGENOM" id="CLU_051078_1_0_9"/>
<evidence type="ECO:0000256" key="2">
    <source>
        <dbReference type="ARBA" id="ARBA00008488"/>
    </source>
</evidence>
<keyword evidence="5 7" id="KW-0472">Membrane</keyword>
<dbReference type="PANTHER" id="PTHR20855">
    <property type="entry name" value="ADIPOR/PROGESTIN RECEPTOR-RELATED"/>
    <property type="match status" value="1"/>
</dbReference>
<dbReference type="Proteomes" id="UP000027142">
    <property type="component" value="Chromosome"/>
</dbReference>
<keyword evidence="3 7" id="KW-0812">Transmembrane</keyword>
<accession>A0A060M4W0</accession>
<feature type="transmembrane region" description="Helical" evidence="7">
    <location>
        <begin position="194"/>
        <end position="212"/>
    </location>
</feature>